<accession>A0ABV7YUS9</accession>
<dbReference type="InterPro" id="IPR018060">
    <property type="entry name" value="HTH_AraC"/>
</dbReference>
<dbReference type="InterPro" id="IPR009057">
    <property type="entry name" value="Homeodomain-like_sf"/>
</dbReference>
<dbReference type="SMART" id="SM00342">
    <property type="entry name" value="HTH_ARAC"/>
    <property type="match status" value="1"/>
</dbReference>
<evidence type="ECO:0000256" key="3">
    <source>
        <dbReference type="ARBA" id="ARBA00023163"/>
    </source>
</evidence>
<dbReference type="PANTHER" id="PTHR43280">
    <property type="entry name" value="ARAC-FAMILY TRANSCRIPTIONAL REGULATOR"/>
    <property type="match status" value="1"/>
</dbReference>
<dbReference type="PANTHER" id="PTHR43280:SF32">
    <property type="entry name" value="TRANSCRIPTIONAL REGULATORY PROTEIN"/>
    <property type="match status" value="1"/>
</dbReference>
<evidence type="ECO:0000313" key="5">
    <source>
        <dbReference type="EMBL" id="MFC3811119.1"/>
    </source>
</evidence>
<keyword evidence="6" id="KW-1185">Reference proteome</keyword>
<evidence type="ECO:0000256" key="2">
    <source>
        <dbReference type="ARBA" id="ARBA00023125"/>
    </source>
</evidence>
<proteinExistence type="predicted"/>
<dbReference type="PROSITE" id="PS01124">
    <property type="entry name" value="HTH_ARAC_FAMILY_2"/>
    <property type="match status" value="1"/>
</dbReference>
<keyword evidence="2" id="KW-0238">DNA-binding</keyword>
<dbReference type="Proteomes" id="UP001595616">
    <property type="component" value="Unassembled WGS sequence"/>
</dbReference>
<dbReference type="EMBL" id="JBHRYQ010000001">
    <property type="protein sequence ID" value="MFC3811119.1"/>
    <property type="molecule type" value="Genomic_DNA"/>
</dbReference>
<protein>
    <submittedName>
        <fullName evidence="5">Helix-turn-helix domain-containing protein</fullName>
    </submittedName>
</protein>
<dbReference type="Pfam" id="PF12833">
    <property type="entry name" value="HTH_18"/>
    <property type="match status" value="1"/>
</dbReference>
<sequence length="296" mass="34999">MKQHIRRFLEINEFFETTGFEKRTDIADFFVFRFDELPKDNALKMPPYQKDFYQVSLIMISGNAVADINEQSNKTLENTLYFLSPEHIFSWQRNIQTTGFVVYFKTAFLNFFSGNFKNEFSFFNLSEQNFLKLENEQAAELASDFEKIHKEYYTPNPYRVQILQSFLLSLLFKYKSLQEVIGRTNNKPSKKQELVFQFQNLVTNCYIKHKQVGEYAKELNISANTLNQTVKEILGKTAKELISEKIIQESKKRLKYSTDDVSEIAYSIGFEEPTHFIRFFKKQTATTPKEYRNSQM</sequence>
<gene>
    <name evidence="5" type="ORF">ACFOOI_10675</name>
</gene>
<evidence type="ECO:0000256" key="1">
    <source>
        <dbReference type="ARBA" id="ARBA00023015"/>
    </source>
</evidence>
<keyword evidence="3" id="KW-0804">Transcription</keyword>
<dbReference type="RefSeq" id="WP_379837841.1">
    <property type="nucleotide sequence ID" value="NZ_JBHRYQ010000001.1"/>
</dbReference>
<evidence type="ECO:0000313" key="6">
    <source>
        <dbReference type="Proteomes" id="UP001595616"/>
    </source>
</evidence>
<keyword evidence="1" id="KW-0805">Transcription regulation</keyword>
<comment type="caution">
    <text evidence="5">The sequence shown here is derived from an EMBL/GenBank/DDBJ whole genome shotgun (WGS) entry which is preliminary data.</text>
</comment>
<dbReference type="PRINTS" id="PR00032">
    <property type="entry name" value="HTHARAC"/>
</dbReference>
<evidence type="ECO:0000259" key="4">
    <source>
        <dbReference type="PROSITE" id="PS01124"/>
    </source>
</evidence>
<name>A0ABV7YUS9_9BACT</name>
<reference evidence="6" key="1">
    <citation type="journal article" date="2019" name="Int. J. Syst. Evol. Microbiol.">
        <title>The Global Catalogue of Microorganisms (GCM) 10K type strain sequencing project: providing services to taxonomists for standard genome sequencing and annotation.</title>
        <authorList>
            <consortium name="The Broad Institute Genomics Platform"/>
            <consortium name="The Broad Institute Genome Sequencing Center for Infectious Disease"/>
            <person name="Wu L."/>
            <person name="Ma J."/>
        </authorList>
    </citation>
    <scope>NUCLEOTIDE SEQUENCE [LARGE SCALE GENOMIC DNA]</scope>
    <source>
        <strain evidence="6">CECT 7956</strain>
    </source>
</reference>
<feature type="domain" description="HTH araC/xylS-type" evidence="4">
    <location>
        <begin position="196"/>
        <end position="294"/>
    </location>
</feature>
<dbReference type="SUPFAM" id="SSF46689">
    <property type="entry name" value="Homeodomain-like"/>
    <property type="match status" value="1"/>
</dbReference>
<organism evidence="5 6">
    <name type="scientific">Lacihabitans lacunae</name>
    <dbReference type="NCBI Taxonomy" id="1028214"/>
    <lineage>
        <taxon>Bacteria</taxon>
        <taxon>Pseudomonadati</taxon>
        <taxon>Bacteroidota</taxon>
        <taxon>Cytophagia</taxon>
        <taxon>Cytophagales</taxon>
        <taxon>Leadbetterellaceae</taxon>
        <taxon>Lacihabitans</taxon>
    </lineage>
</organism>
<dbReference type="InterPro" id="IPR020449">
    <property type="entry name" value="Tscrpt_reg_AraC-type_HTH"/>
</dbReference>
<dbReference type="Gene3D" id="1.10.10.60">
    <property type="entry name" value="Homeodomain-like"/>
    <property type="match status" value="1"/>
</dbReference>